<protein>
    <submittedName>
        <fullName evidence="12">E3 ISG15--protein ligase HERC5</fullName>
    </submittedName>
</protein>
<keyword evidence="13" id="KW-1185">Reference proteome</keyword>
<keyword evidence="3" id="KW-0808">Transferase</keyword>
<dbReference type="Gene3D" id="3.30.2160.10">
    <property type="entry name" value="Hect, E3 ligase catalytic domain"/>
    <property type="match status" value="1"/>
</dbReference>
<dbReference type="PROSITE" id="PS50030">
    <property type="entry name" value="UBA"/>
    <property type="match status" value="1"/>
</dbReference>
<feature type="compositionally biased region" description="Low complexity" evidence="8">
    <location>
        <begin position="837"/>
        <end position="847"/>
    </location>
</feature>
<keyword evidence="2" id="KW-0963">Cytoplasm</keyword>
<proteinExistence type="predicted"/>
<dbReference type="AlphaFoldDB" id="A0AAX4PLP5"/>
<dbReference type="PANTHER" id="PTHR45622">
    <property type="entry name" value="UBIQUITIN-PROTEIN LIGASE E3A-RELATED"/>
    <property type="match status" value="1"/>
</dbReference>
<evidence type="ECO:0000313" key="12">
    <source>
        <dbReference type="EMBL" id="WZN66544.1"/>
    </source>
</evidence>
<dbReference type="Gene3D" id="2.130.10.30">
    <property type="entry name" value="Regulator of chromosome condensation 1/beta-lactamase-inhibitor protein II"/>
    <property type="match status" value="3"/>
</dbReference>
<dbReference type="InterPro" id="IPR051709">
    <property type="entry name" value="Ub-ligase/GTPase-reg"/>
</dbReference>
<dbReference type="SMART" id="SM00119">
    <property type="entry name" value="HECTc"/>
    <property type="match status" value="1"/>
</dbReference>
<evidence type="ECO:0000256" key="5">
    <source>
        <dbReference type="ARBA" id="ARBA00022786"/>
    </source>
</evidence>
<evidence type="ECO:0000256" key="7">
    <source>
        <dbReference type="PROSITE-ProRule" id="PRU00235"/>
    </source>
</evidence>
<dbReference type="Pfam" id="PF00632">
    <property type="entry name" value="HECT"/>
    <property type="match status" value="1"/>
</dbReference>
<keyword evidence="4" id="KW-0677">Repeat</keyword>
<feature type="domain" description="Rhodanese" evidence="10">
    <location>
        <begin position="110"/>
        <end position="136"/>
    </location>
</feature>
<evidence type="ECO:0000259" key="10">
    <source>
        <dbReference type="PROSITE" id="PS50206"/>
    </source>
</evidence>
<dbReference type="InterPro" id="IPR009060">
    <property type="entry name" value="UBA-like_sf"/>
</dbReference>
<feature type="repeat" description="RCC1" evidence="7">
    <location>
        <begin position="122"/>
        <end position="198"/>
    </location>
</feature>
<feature type="repeat" description="RCC1" evidence="7">
    <location>
        <begin position="422"/>
        <end position="473"/>
    </location>
</feature>
<name>A0AAX4PLP5_9CHLO</name>
<dbReference type="PROSITE" id="PS50012">
    <property type="entry name" value="RCC1_3"/>
    <property type="match status" value="6"/>
</dbReference>
<dbReference type="SUPFAM" id="SSF46934">
    <property type="entry name" value="UBA-like"/>
    <property type="match status" value="1"/>
</dbReference>
<dbReference type="FunFam" id="3.30.2160.10:FF:000004">
    <property type="entry name" value="probable E3 ubiquitin-protein ligase HERC4 isoform X1"/>
    <property type="match status" value="1"/>
</dbReference>
<sequence>MNMESEARKAGRLWACGSNSSGQCGIDSIEEVVRPPTQPESCVRWADCALGDSHACGITEDGSVYAWGLNDRGQCASKEGTSTSGAHDFCLLRPTRVSALDSFQPSTCVSCGFEHSCCVIDGGIVAWGSNEYGQCGTSAAVMGSDADRRGHQPHCSSSTAPSSSDICSWKPRPVRSLRGVRVVSVVCGHHHTTCLTFQGSVFAWGSNSSGQLGLGDTCNRQQPEMIRALWATPVVALACGSSHTVALTRQRMVLSWGRAKYGQLGLLLQSEEGEDGGQGTLKQSHSARFCCVSPSLKRQRTPHVSMVNQGQLSSLREMGIEEGEALAALEATNNQGVELAIEWIFSQRQLEGCAGGGNDGGGGDRRLRRDEGGSWARCGGDEAGGEPRVQEDDVLTPRRVHGIAKVVGIACGTNHSVVCAEDGVYSFGYNRMGQLGLDCRENVHLPRRIRELEGKGVCKVTCGTSHSLFLTSSGEVYGCGTAEEGQLGESVVGTATVPVRLNFQYDDGQVRDAVAGGYTSAFLQKSRSLGFSHSSIKASLIGALKGFGAGESGSGKRLIGLVESIFASPELMNVVFGKEEGFGMDVEELERVYKLILKCGIKDQDVISAFHTATNTLIRDLGENSNLLTSPESIQVLLAVFQNPLLSQGKMAYNMMPKICKVVMDCISISHQLLSNWWSEYPASILAGRIVRPFQDYISTTLDREQGNVSPSLVSTLNVLALVEESNQRNRTLPMEEFYNDLISEKFDVLQHYIVWRQNASAGARGFSFCGYPFLLNNQAKSNLLQTEAKLTMAEMVQKSRMESMFGGIFKLGDQGAVAPSRRKAAAAASGGGGGPSQASASSMPAPESCGIDPIHSDACILRIRRSHLMQDALEEIGRQNEHDLHKPLKVNFIGEEGVDAGGVKKEFFQLLCETVMQPDYDLFVYHEESRTYWFNGQSLESEADFMLIGLVFGLAIYNSVILDVHFPLCLYKKLLGQDVGIKDLEQMQPDVARSLKKLLEWSGPGSVEDVFCATFVVDQPKGFGETTAVELVPGGSDLAVTEENRRRYVDLYVDFVLNESIRAQFNAFRRGFLLLTDGPVLALFRAEELEVLVCGTPHLDFKALQENARYEGGYESGTQVVQWLWQVLQEMTLEQKQKFLKFFSGSDRAPIGGLAKLGFLVQRAGPDTNRLPTSHTCFNTLLLPEYGSRGKLRALLKTAIENSAGFGLE</sequence>
<dbReference type="PRINTS" id="PR00633">
    <property type="entry name" value="RCCNDNSATION"/>
</dbReference>
<evidence type="ECO:0000256" key="3">
    <source>
        <dbReference type="ARBA" id="ARBA00022679"/>
    </source>
</evidence>
<dbReference type="PROSITE" id="PS50237">
    <property type="entry name" value="HECT"/>
    <property type="match status" value="1"/>
</dbReference>
<dbReference type="PROSITE" id="PS50206">
    <property type="entry name" value="RHODANESE_3"/>
    <property type="match status" value="1"/>
</dbReference>
<dbReference type="Proteomes" id="UP001472866">
    <property type="component" value="Chromosome 15"/>
</dbReference>
<dbReference type="Pfam" id="PF13540">
    <property type="entry name" value="RCC1_2"/>
    <property type="match status" value="1"/>
</dbReference>
<dbReference type="SUPFAM" id="SSF50985">
    <property type="entry name" value="RCC1/BLIP-II"/>
    <property type="match status" value="2"/>
</dbReference>
<feature type="domain" description="UBA" evidence="9">
    <location>
        <begin position="306"/>
        <end position="347"/>
    </location>
</feature>
<dbReference type="InterPro" id="IPR035983">
    <property type="entry name" value="Hect_E3_ubiquitin_ligase"/>
</dbReference>
<evidence type="ECO:0000256" key="8">
    <source>
        <dbReference type="SAM" id="MobiDB-lite"/>
    </source>
</evidence>
<keyword evidence="5 6" id="KW-0833">Ubl conjugation pathway</keyword>
<dbReference type="GO" id="GO:0061630">
    <property type="term" value="F:ubiquitin protein ligase activity"/>
    <property type="evidence" value="ECO:0007669"/>
    <property type="project" value="TreeGrafter"/>
</dbReference>
<feature type="compositionally biased region" description="Basic and acidic residues" evidence="8">
    <location>
        <begin position="362"/>
        <end position="372"/>
    </location>
</feature>
<dbReference type="SUPFAM" id="SSF56204">
    <property type="entry name" value="Hect, E3 ligase catalytic domain"/>
    <property type="match status" value="1"/>
</dbReference>
<feature type="active site" description="Glycyl thioester intermediate" evidence="6">
    <location>
        <position position="1178"/>
    </location>
</feature>
<dbReference type="InterPro" id="IPR000408">
    <property type="entry name" value="Reg_chr_condens"/>
</dbReference>
<dbReference type="CDD" id="cd00078">
    <property type="entry name" value="HECTc"/>
    <property type="match status" value="1"/>
</dbReference>
<feature type="region of interest" description="Disordered" evidence="8">
    <location>
        <begin position="355"/>
        <end position="390"/>
    </location>
</feature>
<dbReference type="GO" id="GO:0016874">
    <property type="term" value="F:ligase activity"/>
    <property type="evidence" value="ECO:0007669"/>
    <property type="project" value="UniProtKB-KW"/>
</dbReference>
<dbReference type="InterPro" id="IPR015940">
    <property type="entry name" value="UBA"/>
</dbReference>
<evidence type="ECO:0000259" key="11">
    <source>
        <dbReference type="PROSITE" id="PS50237"/>
    </source>
</evidence>
<dbReference type="InterPro" id="IPR001763">
    <property type="entry name" value="Rhodanese-like_dom"/>
</dbReference>
<reference evidence="12 13" key="1">
    <citation type="submission" date="2024-03" db="EMBL/GenBank/DDBJ databases">
        <title>Complete genome sequence of the green alga Chloropicon roscoffensis RCC1871.</title>
        <authorList>
            <person name="Lemieux C."/>
            <person name="Pombert J.-F."/>
            <person name="Otis C."/>
            <person name="Turmel M."/>
        </authorList>
    </citation>
    <scope>NUCLEOTIDE SEQUENCE [LARGE SCALE GENOMIC DNA]</scope>
    <source>
        <strain evidence="12 13">RCC1871</strain>
    </source>
</reference>
<organism evidence="12 13">
    <name type="scientific">Chloropicon roscoffensis</name>
    <dbReference type="NCBI Taxonomy" id="1461544"/>
    <lineage>
        <taxon>Eukaryota</taxon>
        <taxon>Viridiplantae</taxon>
        <taxon>Chlorophyta</taxon>
        <taxon>Chloropicophyceae</taxon>
        <taxon>Chloropicales</taxon>
        <taxon>Chloropicaceae</taxon>
        <taxon>Chloropicon</taxon>
    </lineage>
</organism>
<gene>
    <name evidence="12" type="ORF">HKI87_15g81110</name>
</gene>
<dbReference type="SMART" id="SM00165">
    <property type="entry name" value="UBA"/>
    <property type="match status" value="1"/>
</dbReference>
<feature type="repeat" description="RCC1" evidence="7">
    <location>
        <begin position="474"/>
        <end position="526"/>
    </location>
</feature>
<dbReference type="Gene3D" id="3.90.1750.10">
    <property type="entry name" value="Hect, E3 ligase catalytic domains"/>
    <property type="match status" value="1"/>
</dbReference>
<feature type="repeat" description="RCC1" evidence="7">
    <location>
        <begin position="11"/>
        <end position="61"/>
    </location>
</feature>
<keyword evidence="12" id="KW-0436">Ligase</keyword>
<dbReference type="Pfam" id="PF22562">
    <property type="entry name" value="UBA_7"/>
    <property type="match status" value="1"/>
</dbReference>
<evidence type="ECO:0000256" key="1">
    <source>
        <dbReference type="ARBA" id="ARBA00004496"/>
    </source>
</evidence>
<dbReference type="Pfam" id="PF00415">
    <property type="entry name" value="RCC1"/>
    <property type="match status" value="3"/>
</dbReference>
<evidence type="ECO:0000256" key="4">
    <source>
        <dbReference type="ARBA" id="ARBA00022737"/>
    </source>
</evidence>
<feature type="repeat" description="RCC1" evidence="7">
    <location>
        <begin position="62"/>
        <end position="122"/>
    </location>
</feature>
<feature type="repeat" description="RCC1" evidence="7">
    <location>
        <begin position="199"/>
        <end position="250"/>
    </location>
</feature>
<dbReference type="EMBL" id="CP151515">
    <property type="protein sequence ID" value="WZN66544.1"/>
    <property type="molecule type" value="Genomic_DNA"/>
</dbReference>
<evidence type="ECO:0000256" key="6">
    <source>
        <dbReference type="PROSITE-ProRule" id="PRU00104"/>
    </source>
</evidence>
<dbReference type="GO" id="GO:0005737">
    <property type="term" value="C:cytoplasm"/>
    <property type="evidence" value="ECO:0007669"/>
    <property type="project" value="UniProtKB-SubCell"/>
</dbReference>
<dbReference type="InterPro" id="IPR000569">
    <property type="entry name" value="HECT_dom"/>
</dbReference>
<dbReference type="Gene3D" id="1.10.8.10">
    <property type="entry name" value="DNA helicase RuvA subunit, C-terminal domain"/>
    <property type="match status" value="1"/>
</dbReference>
<dbReference type="InterPro" id="IPR009091">
    <property type="entry name" value="RCC1/BLIP-II"/>
</dbReference>
<evidence type="ECO:0000313" key="13">
    <source>
        <dbReference type="Proteomes" id="UP001472866"/>
    </source>
</evidence>
<feature type="domain" description="HECT" evidence="11">
    <location>
        <begin position="881"/>
        <end position="1210"/>
    </location>
</feature>
<comment type="subcellular location">
    <subcellularLocation>
        <location evidence="1">Cytoplasm</location>
    </subcellularLocation>
</comment>
<accession>A0AAX4PLP5</accession>
<evidence type="ECO:0000259" key="9">
    <source>
        <dbReference type="PROSITE" id="PS50030"/>
    </source>
</evidence>
<dbReference type="PROSITE" id="PS00626">
    <property type="entry name" value="RCC1_2"/>
    <property type="match status" value="2"/>
</dbReference>
<dbReference type="PANTHER" id="PTHR45622:SF60">
    <property type="entry name" value="UBIQUITIN-PROTEIN LIGASE E3A"/>
    <property type="match status" value="1"/>
</dbReference>
<evidence type="ECO:0000256" key="2">
    <source>
        <dbReference type="ARBA" id="ARBA00022490"/>
    </source>
</evidence>
<dbReference type="FunFam" id="3.30.2410.10:FF:000003">
    <property type="entry name" value="probable E3 ubiquitin-protein ligase HERC4 isoform X1"/>
    <property type="match status" value="1"/>
</dbReference>
<dbReference type="Gene3D" id="3.30.2410.10">
    <property type="entry name" value="Hect, E3 ligase catalytic domain"/>
    <property type="match status" value="1"/>
</dbReference>
<feature type="region of interest" description="Disordered" evidence="8">
    <location>
        <begin position="823"/>
        <end position="848"/>
    </location>
</feature>